<accession>B7JUU4</accession>
<evidence type="ECO:0000256" key="6">
    <source>
        <dbReference type="ARBA" id="ARBA00022777"/>
    </source>
</evidence>
<dbReference type="FunFam" id="1.10.287.130:FF:000145">
    <property type="entry name" value="Sensory transduction histidine kinase"/>
    <property type="match status" value="1"/>
</dbReference>
<dbReference type="CDD" id="cd00082">
    <property type="entry name" value="HisKA"/>
    <property type="match status" value="1"/>
</dbReference>
<keyword evidence="4" id="KW-0597">Phosphoprotein</keyword>
<dbReference type="OrthoDB" id="459598at2"/>
<dbReference type="FunFam" id="3.30.565.10:FF:000010">
    <property type="entry name" value="Sensor histidine kinase RcsC"/>
    <property type="match status" value="1"/>
</dbReference>
<feature type="domain" description="Histidine kinase" evidence="9">
    <location>
        <begin position="220"/>
        <end position="438"/>
    </location>
</feature>
<keyword evidence="11" id="KW-1185">Reference proteome</keyword>
<dbReference type="SUPFAM" id="SSF47384">
    <property type="entry name" value="Homodimeric domain of signal transducing histidine kinase"/>
    <property type="match status" value="1"/>
</dbReference>
<dbReference type="PANTHER" id="PTHR43047:SF63">
    <property type="entry name" value="HISTIDINE KINASE"/>
    <property type="match status" value="1"/>
</dbReference>
<dbReference type="KEGG" id="cyp:PCC8801_1586"/>
<evidence type="ECO:0000256" key="3">
    <source>
        <dbReference type="ARBA" id="ARBA00012438"/>
    </source>
</evidence>
<dbReference type="InterPro" id="IPR003594">
    <property type="entry name" value="HATPase_dom"/>
</dbReference>
<dbReference type="SMART" id="SM00387">
    <property type="entry name" value="HATPase_c"/>
    <property type="match status" value="1"/>
</dbReference>
<evidence type="ECO:0000256" key="5">
    <source>
        <dbReference type="ARBA" id="ARBA00022679"/>
    </source>
</evidence>
<dbReference type="EC" id="2.7.13.3" evidence="3"/>
<proteinExistence type="inferred from homology"/>
<dbReference type="SMART" id="SM00388">
    <property type="entry name" value="HisKA"/>
    <property type="match status" value="1"/>
</dbReference>
<dbReference type="SMART" id="SM00065">
    <property type="entry name" value="GAF"/>
    <property type="match status" value="1"/>
</dbReference>
<evidence type="ECO:0000256" key="8">
    <source>
        <dbReference type="ARBA" id="ARBA00074306"/>
    </source>
</evidence>
<dbReference type="InterPro" id="IPR003661">
    <property type="entry name" value="HisK_dim/P_dom"/>
</dbReference>
<dbReference type="Proteomes" id="UP000008204">
    <property type="component" value="Chromosome"/>
</dbReference>
<protein>
    <recommendedName>
        <fullName evidence="8">Circadian input-output histidine kinase CikA</fullName>
        <ecNumber evidence="3">2.7.13.3</ecNumber>
    </recommendedName>
</protein>
<dbReference type="InterPro" id="IPR005467">
    <property type="entry name" value="His_kinase_dom"/>
</dbReference>
<keyword evidence="7" id="KW-0902">Two-component regulatory system</keyword>
<dbReference type="eggNOG" id="COG2205">
    <property type="taxonomic scope" value="Bacteria"/>
</dbReference>
<organism evidence="10 11">
    <name type="scientific">Rippkaea orientalis (strain PCC 8801 / RF-1)</name>
    <name type="common">Cyanothece sp. (strain PCC 8801)</name>
    <dbReference type="NCBI Taxonomy" id="41431"/>
    <lineage>
        <taxon>Bacteria</taxon>
        <taxon>Bacillati</taxon>
        <taxon>Cyanobacteriota</taxon>
        <taxon>Cyanophyceae</taxon>
        <taxon>Oscillatoriophycideae</taxon>
        <taxon>Chroococcales</taxon>
        <taxon>Aphanothecaceae</taxon>
        <taxon>Rippkaea</taxon>
        <taxon>Rippkaea orientalis</taxon>
    </lineage>
</organism>
<dbReference type="GO" id="GO:0000155">
    <property type="term" value="F:phosphorelay sensor kinase activity"/>
    <property type="evidence" value="ECO:0007669"/>
    <property type="project" value="InterPro"/>
</dbReference>
<dbReference type="InterPro" id="IPR003018">
    <property type="entry name" value="GAF"/>
</dbReference>
<evidence type="ECO:0000256" key="7">
    <source>
        <dbReference type="ARBA" id="ARBA00023012"/>
    </source>
</evidence>
<dbReference type="GO" id="GO:0009927">
    <property type="term" value="F:histidine phosphotransfer kinase activity"/>
    <property type="evidence" value="ECO:0007669"/>
    <property type="project" value="TreeGrafter"/>
</dbReference>
<dbReference type="PRINTS" id="PR00344">
    <property type="entry name" value="BCTRLSENSOR"/>
</dbReference>
<evidence type="ECO:0000256" key="4">
    <source>
        <dbReference type="ARBA" id="ARBA00022553"/>
    </source>
</evidence>
<dbReference type="InterPro" id="IPR004358">
    <property type="entry name" value="Sig_transdc_His_kin-like_C"/>
</dbReference>
<dbReference type="SUPFAM" id="SSF55874">
    <property type="entry name" value="ATPase domain of HSP90 chaperone/DNA topoisomerase II/histidine kinase"/>
    <property type="match status" value="1"/>
</dbReference>
<dbReference type="PROSITE" id="PS50109">
    <property type="entry name" value="HIS_KIN"/>
    <property type="match status" value="1"/>
</dbReference>
<dbReference type="SUPFAM" id="SSF55781">
    <property type="entry name" value="GAF domain-like"/>
    <property type="match status" value="1"/>
</dbReference>
<dbReference type="Gene3D" id="3.30.450.40">
    <property type="match status" value="1"/>
</dbReference>
<evidence type="ECO:0000313" key="11">
    <source>
        <dbReference type="Proteomes" id="UP000008204"/>
    </source>
</evidence>
<dbReference type="InterPro" id="IPR029016">
    <property type="entry name" value="GAF-like_dom_sf"/>
</dbReference>
<sequence length="442" mass="50347">MQILANQDTRTLNQETECDLVDYDRWQQEIIQKINYLLNSSLDLHQIVTQILSIVGVSFQGDSVILIRVHESRDEIYHYWSNNEPKVLELIETLISQQRANLLSFPPQDQIYQVCYLQGVINDLTNLSLSTQQLIESFLPCSIISIPIFVKQQFFGHLIIYVKDSLRSLSSPEINTLEMIVNQIAITIHQIQLEERLKDLESENQRLHKTSQNKSDYLSHINHELRTPLTGILGFAKMLREELYGPLNEKQKQYINGIAVSGEHLLALVNDFLDLSKIEAEREEIFLETIAVEDICLSAISIVDSKAKEQGINLIIEIGENVDFCTVDQRRIKQILLNLLSNAIKFTEKGSVTLAVKSDREMLTFCIIDTGIGIKQDDQKKLFEPFQQIQSHLSRKHKGTGLGLTLSRKLAQLHGGDLTLTSEMGKGSCFTLHIPIKPIDNQ</sequence>
<dbReference type="InterPro" id="IPR036097">
    <property type="entry name" value="HisK_dim/P_sf"/>
</dbReference>
<dbReference type="STRING" id="41431.PCC8801_1586"/>
<dbReference type="Pfam" id="PF01590">
    <property type="entry name" value="GAF"/>
    <property type="match status" value="1"/>
</dbReference>
<dbReference type="GO" id="GO:0005886">
    <property type="term" value="C:plasma membrane"/>
    <property type="evidence" value="ECO:0007669"/>
    <property type="project" value="TreeGrafter"/>
</dbReference>
<dbReference type="InterPro" id="IPR036890">
    <property type="entry name" value="HATPase_C_sf"/>
</dbReference>
<evidence type="ECO:0000256" key="1">
    <source>
        <dbReference type="ARBA" id="ARBA00000085"/>
    </source>
</evidence>
<dbReference type="HOGENOM" id="CLU_000445_114_83_3"/>
<dbReference type="PANTHER" id="PTHR43047">
    <property type="entry name" value="TWO-COMPONENT HISTIDINE PROTEIN KINASE"/>
    <property type="match status" value="1"/>
</dbReference>
<dbReference type="AlphaFoldDB" id="B7JUU4"/>
<dbReference type="CDD" id="cd16922">
    <property type="entry name" value="HATPase_EvgS-ArcB-TorS-like"/>
    <property type="match status" value="1"/>
</dbReference>
<evidence type="ECO:0000313" key="10">
    <source>
        <dbReference type="EMBL" id="ACK65638.1"/>
    </source>
</evidence>
<comment type="catalytic activity">
    <reaction evidence="1">
        <text>ATP + protein L-histidine = ADP + protein N-phospho-L-histidine.</text>
        <dbReference type="EC" id="2.7.13.3"/>
    </reaction>
</comment>
<dbReference type="EMBL" id="CP001287">
    <property type="protein sequence ID" value="ACK65638.1"/>
    <property type="molecule type" value="Genomic_DNA"/>
</dbReference>
<reference evidence="11" key="1">
    <citation type="journal article" date="2011" name="MBio">
        <title>Novel metabolic attributes of the genus Cyanothece, comprising a group of unicellular nitrogen-fixing Cyanobacteria.</title>
        <authorList>
            <person name="Bandyopadhyay A."/>
            <person name="Elvitigala T."/>
            <person name="Welsh E."/>
            <person name="Stockel J."/>
            <person name="Liberton M."/>
            <person name="Min H."/>
            <person name="Sherman L.A."/>
            <person name="Pakrasi H.B."/>
        </authorList>
    </citation>
    <scope>NUCLEOTIDE SEQUENCE [LARGE SCALE GENOMIC DNA]</scope>
    <source>
        <strain evidence="11">PCC 8801</strain>
    </source>
</reference>
<dbReference type="Gene3D" id="3.30.565.10">
    <property type="entry name" value="Histidine kinase-like ATPase, C-terminal domain"/>
    <property type="match status" value="1"/>
</dbReference>
<dbReference type="RefSeq" id="WP_012594911.1">
    <property type="nucleotide sequence ID" value="NC_011726.1"/>
</dbReference>
<gene>
    <name evidence="10" type="ordered locus">PCC8801_1586</name>
</gene>
<keyword evidence="5" id="KW-0808">Transferase</keyword>
<evidence type="ECO:0000256" key="2">
    <source>
        <dbReference type="ARBA" id="ARBA00006402"/>
    </source>
</evidence>
<comment type="similarity">
    <text evidence="2">In the N-terminal section; belongs to the phytochrome family.</text>
</comment>
<name>B7JUU4_RIPO1</name>
<evidence type="ECO:0000259" key="9">
    <source>
        <dbReference type="PROSITE" id="PS50109"/>
    </source>
</evidence>
<dbReference type="Pfam" id="PF02518">
    <property type="entry name" value="HATPase_c"/>
    <property type="match status" value="1"/>
</dbReference>
<dbReference type="Gene3D" id="1.10.287.130">
    <property type="match status" value="1"/>
</dbReference>
<dbReference type="Pfam" id="PF00512">
    <property type="entry name" value="HisKA"/>
    <property type="match status" value="1"/>
</dbReference>
<keyword evidence="6 10" id="KW-0418">Kinase</keyword>